<keyword evidence="3" id="KW-1185">Reference proteome</keyword>
<keyword evidence="1" id="KW-1133">Transmembrane helix</keyword>
<accession>A0A4R6P6F4</accession>
<dbReference type="EMBL" id="SNXK01000008">
    <property type="protein sequence ID" value="TDP31569.1"/>
    <property type="molecule type" value="Genomic_DNA"/>
</dbReference>
<feature type="transmembrane region" description="Helical" evidence="1">
    <location>
        <begin position="31"/>
        <end position="52"/>
    </location>
</feature>
<protein>
    <submittedName>
        <fullName evidence="2">Uncharacterized protein</fullName>
    </submittedName>
</protein>
<name>A0A4R6P6F4_NOCIG</name>
<gene>
    <name evidence="2" type="ORF">DFR75_108174</name>
</gene>
<reference evidence="2 3" key="1">
    <citation type="submission" date="2019-03" db="EMBL/GenBank/DDBJ databases">
        <title>Genomic Encyclopedia of Type Strains, Phase IV (KMG-IV): sequencing the most valuable type-strain genomes for metagenomic binning, comparative biology and taxonomic classification.</title>
        <authorList>
            <person name="Goeker M."/>
        </authorList>
    </citation>
    <scope>NUCLEOTIDE SEQUENCE [LARGE SCALE GENOMIC DNA]</scope>
    <source>
        <strain evidence="2 3">DSM 44496</strain>
    </source>
</reference>
<evidence type="ECO:0000313" key="3">
    <source>
        <dbReference type="Proteomes" id="UP000295087"/>
    </source>
</evidence>
<evidence type="ECO:0000256" key="1">
    <source>
        <dbReference type="SAM" id="Phobius"/>
    </source>
</evidence>
<comment type="caution">
    <text evidence="2">The sequence shown here is derived from an EMBL/GenBank/DDBJ whole genome shotgun (WGS) entry which is preliminary data.</text>
</comment>
<dbReference type="Proteomes" id="UP000295087">
    <property type="component" value="Unassembled WGS sequence"/>
</dbReference>
<keyword evidence="1" id="KW-0812">Transmembrane</keyword>
<sequence>MGLTIAGLTAASCLHIVLYQRDPQRRSARRNLVVAVTCVLGAIVLLFMWTAITEQSSPPARTTDPANVEGQ</sequence>
<organism evidence="2 3">
    <name type="scientific">Nocardia ignorata</name>
    <dbReference type="NCBI Taxonomy" id="145285"/>
    <lineage>
        <taxon>Bacteria</taxon>
        <taxon>Bacillati</taxon>
        <taxon>Actinomycetota</taxon>
        <taxon>Actinomycetes</taxon>
        <taxon>Mycobacteriales</taxon>
        <taxon>Nocardiaceae</taxon>
        <taxon>Nocardia</taxon>
    </lineage>
</organism>
<dbReference type="AlphaFoldDB" id="A0A4R6P6F4"/>
<dbReference type="RefSeq" id="WP_067488241.1">
    <property type="nucleotide sequence ID" value="NZ_JBHXPO010000003.1"/>
</dbReference>
<proteinExistence type="predicted"/>
<evidence type="ECO:0000313" key="2">
    <source>
        <dbReference type="EMBL" id="TDP31569.1"/>
    </source>
</evidence>
<keyword evidence="1" id="KW-0472">Membrane</keyword>